<dbReference type="AlphaFoldDB" id="A0A0F9UVY5"/>
<dbReference type="PANTHER" id="PTHR46193:SF18">
    <property type="entry name" value="HEXITOL PHOSPHATASE B"/>
    <property type="match status" value="1"/>
</dbReference>
<dbReference type="SFLD" id="SFLDG01129">
    <property type="entry name" value="C1.5:_HAD__Beta-PGM__Phosphata"/>
    <property type="match status" value="1"/>
</dbReference>
<comment type="caution">
    <text evidence="5">The sequence shown here is derived from an EMBL/GenBank/DDBJ whole genome shotgun (WGS) entry which is preliminary data.</text>
</comment>
<gene>
    <name evidence="5" type="ORF">LCGC14_0215440</name>
</gene>
<protein>
    <recommendedName>
        <fullName evidence="6">Beta-phosphoglucomutase</fullName>
    </recommendedName>
</protein>
<evidence type="ECO:0008006" key="6">
    <source>
        <dbReference type="Google" id="ProtNLM"/>
    </source>
</evidence>
<reference evidence="5" key="1">
    <citation type="journal article" date="2015" name="Nature">
        <title>Complex archaea that bridge the gap between prokaryotes and eukaryotes.</title>
        <authorList>
            <person name="Spang A."/>
            <person name="Saw J.H."/>
            <person name="Jorgensen S.L."/>
            <person name="Zaremba-Niedzwiedzka K."/>
            <person name="Martijn J."/>
            <person name="Lind A.E."/>
            <person name="van Eijk R."/>
            <person name="Schleper C."/>
            <person name="Guy L."/>
            <person name="Ettema T.J."/>
        </authorList>
    </citation>
    <scope>NUCLEOTIDE SEQUENCE</scope>
</reference>
<dbReference type="SUPFAM" id="SSF56784">
    <property type="entry name" value="HAD-like"/>
    <property type="match status" value="1"/>
</dbReference>
<dbReference type="Gene3D" id="3.40.50.1000">
    <property type="entry name" value="HAD superfamily/HAD-like"/>
    <property type="match status" value="1"/>
</dbReference>
<name>A0A0F9UVY5_9ZZZZ</name>
<comment type="cofactor">
    <cofactor evidence="1">
        <name>Mg(2+)</name>
        <dbReference type="ChEBI" id="CHEBI:18420"/>
    </cofactor>
</comment>
<dbReference type="GO" id="GO:0046872">
    <property type="term" value="F:metal ion binding"/>
    <property type="evidence" value="ECO:0007669"/>
    <property type="project" value="UniProtKB-KW"/>
</dbReference>
<dbReference type="InterPro" id="IPR006439">
    <property type="entry name" value="HAD-SF_hydro_IA"/>
</dbReference>
<keyword evidence="3" id="KW-0460">Magnesium</keyword>
<evidence type="ECO:0000256" key="2">
    <source>
        <dbReference type="ARBA" id="ARBA00022723"/>
    </source>
</evidence>
<evidence type="ECO:0000313" key="5">
    <source>
        <dbReference type="EMBL" id="KKN91662.1"/>
    </source>
</evidence>
<proteinExistence type="predicted"/>
<dbReference type="NCBIfam" id="TIGR01509">
    <property type="entry name" value="HAD-SF-IA-v3"/>
    <property type="match status" value="1"/>
</dbReference>
<keyword evidence="2" id="KW-0479">Metal-binding</keyword>
<keyword evidence="4" id="KW-0119">Carbohydrate metabolism</keyword>
<dbReference type="InterPro" id="IPR023198">
    <property type="entry name" value="PGP-like_dom2"/>
</dbReference>
<dbReference type="SFLD" id="SFLDS00003">
    <property type="entry name" value="Haloacid_Dehalogenase"/>
    <property type="match status" value="1"/>
</dbReference>
<dbReference type="PANTHER" id="PTHR46193">
    <property type="entry name" value="6-PHOSPHOGLUCONATE PHOSPHATASE"/>
    <property type="match status" value="1"/>
</dbReference>
<dbReference type="InterPro" id="IPR051600">
    <property type="entry name" value="Beta-PGM-like"/>
</dbReference>
<dbReference type="InterPro" id="IPR036412">
    <property type="entry name" value="HAD-like_sf"/>
</dbReference>
<accession>A0A0F9UVY5</accession>
<dbReference type="Gene3D" id="1.10.150.240">
    <property type="entry name" value="Putative phosphatase, domain 2"/>
    <property type="match status" value="1"/>
</dbReference>
<dbReference type="GO" id="GO:0003824">
    <property type="term" value="F:catalytic activity"/>
    <property type="evidence" value="ECO:0007669"/>
    <property type="project" value="UniProtKB-ARBA"/>
</dbReference>
<dbReference type="Pfam" id="PF00702">
    <property type="entry name" value="Hydrolase"/>
    <property type="match status" value="1"/>
</dbReference>
<organism evidence="5">
    <name type="scientific">marine sediment metagenome</name>
    <dbReference type="NCBI Taxonomy" id="412755"/>
    <lineage>
        <taxon>unclassified sequences</taxon>
        <taxon>metagenomes</taxon>
        <taxon>ecological metagenomes</taxon>
    </lineage>
</organism>
<dbReference type="EMBL" id="LAZR01000101">
    <property type="protein sequence ID" value="KKN91662.1"/>
    <property type="molecule type" value="Genomic_DNA"/>
</dbReference>
<evidence type="ECO:0000256" key="4">
    <source>
        <dbReference type="ARBA" id="ARBA00023277"/>
    </source>
</evidence>
<evidence type="ECO:0000256" key="1">
    <source>
        <dbReference type="ARBA" id="ARBA00001946"/>
    </source>
</evidence>
<dbReference type="InterPro" id="IPR023214">
    <property type="entry name" value="HAD_sf"/>
</dbReference>
<sequence length="295" mass="31985">MLITGQVDDYHFATPERQVWRMDSKIDRALNMDIIAFGAAVFDLDWVMARTAGLHSAAWKQLFDDYLAGRAAIPGEPFHPFDAHADMFRYVDGQFRVDAVRRFLGSRAINLPEGQSADAPGQETIFALANLKHTLYCELMEQTGIKAFDSTIPVLQLLRLAGLKTALVSTHACGAVMLDAIGLSAFFDSCVDGAVSDRQQLRSKPHPDAFLAAAELLGVAPAQAIAVEDGPLGIAAAKAAGYGLVIGIDHTGKQSVHLLEHGADRVFDDIGDWATRYETMGHASCNRHTKTAHGR</sequence>
<evidence type="ECO:0000256" key="3">
    <source>
        <dbReference type="ARBA" id="ARBA00022842"/>
    </source>
</evidence>